<reference evidence="10" key="1">
    <citation type="submission" date="2021-02" db="EMBL/GenBank/DDBJ databases">
        <authorList>
            <person name="Nowell W R."/>
        </authorList>
    </citation>
    <scope>NUCLEOTIDE SEQUENCE</scope>
</reference>
<feature type="transmembrane region" description="Helical" evidence="8">
    <location>
        <begin position="92"/>
        <end position="113"/>
    </location>
</feature>
<keyword evidence="5 8" id="KW-1133">Transmembrane helix</keyword>
<evidence type="ECO:0000259" key="9">
    <source>
        <dbReference type="PROSITE" id="PS51465"/>
    </source>
</evidence>
<dbReference type="AlphaFoldDB" id="A0A813YUP3"/>
<dbReference type="CDD" id="cd17336">
    <property type="entry name" value="MFS_SLCO_OATP"/>
    <property type="match status" value="1"/>
</dbReference>
<dbReference type="Gene3D" id="1.20.1250.20">
    <property type="entry name" value="MFS general substrate transporter like domains"/>
    <property type="match status" value="1"/>
</dbReference>
<dbReference type="PROSITE" id="PS51465">
    <property type="entry name" value="KAZAL_2"/>
    <property type="match status" value="1"/>
</dbReference>
<evidence type="ECO:0000313" key="10">
    <source>
        <dbReference type="EMBL" id="CAF0889273.1"/>
    </source>
</evidence>
<dbReference type="GO" id="GO:0006811">
    <property type="term" value="P:monoatomic ion transport"/>
    <property type="evidence" value="ECO:0007669"/>
    <property type="project" value="UniProtKB-KW"/>
</dbReference>
<evidence type="ECO:0000256" key="5">
    <source>
        <dbReference type="ARBA" id="ARBA00022989"/>
    </source>
</evidence>
<feature type="transmembrane region" description="Helical" evidence="8">
    <location>
        <begin position="558"/>
        <end position="580"/>
    </location>
</feature>
<dbReference type="GO" id="GO:0043252">
    <property type="term" value="P:sodium-independent organic anion transport"/>
    <property type="evidence" value="ECO:0007669"/>
    <property type="project" value="TreeGrafter"/>
</dbReference>
<evidence type="ECO:0000256" key="4">
    <source>
        <dbReference type="ARBA" id="ARBA00022692"/>
    </source>
</evidence>
<proteinExistence type="inferred from homology"/>
<dbReference type="SUPFAM" id="SSF103473">
    <property type="entry name" value="MFS general substrate transporter"/>
    <property type="match status" value="1"/>
</dbReference>
<comment type="similarity">
    <text evidence="2 8">Belongs to the organo anion transporter (TC 2.A.60) family.</text>
</comment>
<dbReference type="EMBL" id="CAJNOO010000282">
    <property type="protein sequence ID" value="CAF0889273.1"/>
    <property type="molecule type" value="Genomic_DNA"/>
</dbReference>
<evidence type="ECO:0000256" key="6">
    <source>
        <dbReference type="ARBA" id="ARBA00023136"/>
    </source>
</evidence>
<dbReference type="Pfam" id="PF03137">
    <property type="entry name" value="OATP"/>
    <property type="match status" value="1"/>
</dbReference>
<protein>
    <recommendedName>
        <fullName evidence="8">Solute carrier organic anion transporter family member</fullName>
    </recommendedName>
</protein>
<keyword evidence="3" id="KW-1003">Cell membrane</keyword>
<dbReference type="GO" id="GO:0015347">
    <property type="term" value="F:sodium-independent organic anion transmembrane transporter activity"/>
    <property type="evidence" value="ECO:0007669"/>
    <property type="project" value="TreeGrafter"/>
</dbReference>
<dbReference type="InterPro" id="IPR036259">
    <property type="entry name" value="MFS_trans_sf"/>
</dbReference>
<dbReference type="OrthoDB" id="5062115at2759"/>
<feature type="transmembrane region" description="Helical" evidence="8">
    <location>
        <begin position="64"/>
        <end position="85"/>
    </location>
</feature>
<sequence length="649" mass="73410">MPENDTEITNRNDKRKCHFWTIRSYLLFLCLIVLCQSMITSGYIGSIVSSIETYYGFSTERLGIAFSSYDIIGVLSIPLVSYIGSQYNRAKIVALGAFLFSIGNILFILPYFINGYHKSIIDNSTNETSDYLCSQNLTNHSENIYILSSNSIFNYLIPNSINNKISNNIIESQPTWTYYIIIVSMIIMSIGASPFYTLGITFLTDHLNKDDQPIYTNGKSILYGMAALGPAIGFLMGSLFLSQWINIGDDKNLDGITKNDPQWIGRWWAGFILSSCLLILFSIVLFTFPSHLQQNNNEIIESNQSVYDHNQSSIENYQIKSLCQLSNIKKIFNSIMDLVKNLTYMLIILINSVENILVVSFTIFMVKYIESVFNISSSISSILTGSIVVPAAVCGTITGGYLIRRYHMNIFQCIQFILISCSLSLIFLISLIFIKCKSNIKYESDNQCSQFCNCSPYIYQPVCFQQQITFLSPCYAGCTTVNGTEYSNCTCLPLGDNVSAGSCKKFCLLETILFLLILFLVTFFETLMATPQLILVLRSVRHELQSFSLGLQNCIMKIVAQIPTPILFGIIIDNQCLYWSESTFHRRGSCFIYNGSKLPFTLFGTAIIIKLTSLILIIILYLITLKRYRTQNISFSTDEQQDLLNNSYN</sequence>
<accession>A0A813YUP3</accession>
<keyword evidence="4 8" id="KW-0812">Transmembrane</keyword>
<evidence type="ECO:0000256" key="3">
    <source>
        <dbReference type="ARBA" id="ARBA00022475"/>
    </source>
</evidence>
<gene>
    <name evidence="10" type="ORF">RFH988_LOCUS8393</name>
</gene>
<feature type="transmembrane region" description="Helical" evidence="8">
    <location>
        <begin position="378"/>
        <end position="402"/>
    </location>
</feature>
<feature type="transmembrane region" description="Helical" evidence="8">
    <location>
        <begin position="600"/>
        <end position="623"/>
    </location>
</feature>
<keyword evidence="8" id="KW-0406">Ion transport</keyword>
<evidence type="ECO:0000256" key="1">
    <source>
        <dbReference type="ARBA" id="ARBA00004651"/>
    </source>
</evidence>
<dbReference type="Proteomes" id="UP000663882">
    <property type="component" value="Unassembled WGS sequence"/>
</dbReference>
<keyword evidence="8" id="KW-0813">Transport</keyword>
<evidence type="ECO:0000256" key="7">
    <source>
        <dbReference type="ARBA" id="ARBA00023157"/>
    </source>
</evidence>
<keyword evidence="6 8" id="KW-0472">Membrane</keyword>
<feature type="transmembrane region" description="Helical" evidence="8">
    <location>
        <begin position="176"/>
        <end position="200"/>
    </location>
</feature>
<dbReference type="NCBIfam" id="TIGR00805">
    <property type="entry name" value="oat"/>
    <property type="match status" value="1"/>
</dbReference>
<dbReference type="InterPro" id="IPR004156">
    <property type="entry name" value="OATP"/>
</dbReference>
<dbReference type="PANTHER" id="PTHR11388:SF142">
    <property type="entry name" value="SOLUTE CARRIER ORGANIC ANION TRANSPORTER FAMILY MEMBER 5A1"/>
    <property type="match status" value="1"/>
</dbReference>
<feature type="transmembrane region" description="Helical" evidence="8">
    <location>
        <begin position="267"/>
        <end position="288"/>
    </location>
</feature>
<comment type="subcellular location">
    <subcellularLocation>
        <location evidence="1 8">Cell membrane</location>
        <topology evidence="1 8">Multi-pass membrane protein</topology>
    </subcellularLocation>
</comment>
<evidence type="ECO:0000256" key="2">
    <source>
        <dbReference type="ARBA" id="ARBA00009657"/>
    </source>
</evidence>
<feature type="transmembrane region" description="Helical" evidence="8">
    <location>
        <begin position="414"/>
        <end position="434"/>
    </location>
</feature>
<dbReference type="InterPro" id="IPR002350">
    <property type="entry name" value="Kazal_dom"/>
</dbReference>
<name>A0A813YUP3_9BILA</name>
<evidence type="ECO:0000256" key="8">
    <source>
        <dbReference type="RuleBase" id="RU362056"/>
    </source>
</evidence>
<feature type="transmembrane region" description="Helical" evidence="8">
    <location>
        <begin position="512"/>
        <end position="537"/>
    </location>
</feature>
<feature type="transmembrane region" description="Helical" evidence="8">
    <location>
        <begin position="221"/>
        <end position="247"/>
    </location>
</feature>
<evidence type="ECO:0000313" key="11">
    <source>
        <dbReference type="Proteomes" id="UP000663882"/>
    </source>
</evidence>
<organism evidence="10 11">
    <name type="scientific">Rotaria sordida</name>
    <dbReference type="NCBI Taxonomy" id="392033"/>
    <lineage>
        <taxon>Eukaryota</taxon>
        <taxon>Metazoa</taxon>
        <taxon>Spiralia</taxon>
        <taxon>Gnathifera</taxon>
        <taxon>Rotifera</taxon>
        <taxon>Eurotatoria</taxon>
        <taxon>Bdelloidea</taxon>
        <taxon>Philodinida</taxon>
        <taxon>Philodinidae</taxon>
        <taxon>Rotaria</taxon>
    </lineage>
</organism>
<dbReference type="GO" id="GO:0016323">
    <property type="term" value="C:basolateral plasma membrane"/>
    <property type="evidence" value="ECO:0007669"/>
    <property type="project" value="TreeGrafter"/>
</dbReference>
<feature type="transmembrane region" description="Helical" evidence="8">
    <location>
        <begin position="342"/>
        <end position="366"/>
    </location>
</feature>
<comment type="caution">
    <text evidence="10">The sequence shown here is derived from an EMBL/GenBank/DDBJ whole genome shotgun (WGS) entry which is preliminary data.</text>
</comment>
<dbReference type="PANTHER" id="PTHR11388">
    <property type="entry name" value="ORGANIC ANION TRANSPORTER"/>
    <property type="match status" value="1"/>
</dbReference>
<keyword evidence="7" id="KW-1015">Disulfide bond</keyword>
<feature type="domain" description="Kazal-like" evidence="9">
    <location>
        <begin position="442"/>
        <end position="493"/>
    </location>
</feature>
<feature type="transmembrane region" description="Helical" evidence="8">
    <location>
        <begin position="24"/>
        <end position="44"/>
    </location>
</feature>